<organism evidence="1 2">
    <name type="scientific">Tomitella cavernea</name>
    <dbReference type="NCBI Taxonomy" id="1387982"/>
    <lineage>
        <taxon>Bacteria</taxon>
        <taxon>Bacillati</taxon>
        <taxon>Actinomycetota</taxon>
        <taxon>Actinomycetes</taxon>
        <taxon>Mycobacteriales</taxon>
        <taxon>Tomitella</taxon>
    </lineage>
</organism>
<proteinExistence type="predicted"/>
<dbReference type="SUPFAM" id="SSF54285">
    <property type="entry name" value="MoaD/ThiS"/>
    <property type="match status" value="1"/>
</dbReference>
<evidence type="ECO:0000313" key="2">
    <source>
        <dbReference type="Proteomes" id="UP001500839"/>
    </source>
</evidence>
<gene>
    <name evidence="1" type="ORF">GCM10023353_13400</name>
</gene>
<dbReference type="EMBL" id="BAABKQ010000001">
    <property type="protein sequence ID" value="GAA4810426.1"/>
    <property type="molecule type" value="Genomic_DNA"/>
</dbReference>
<name>A0ABP9CIU8_9ACTN</name>
<dbReference type="Proteomes" id="UP001500839">
    <property type="component" value="Unassembled WGS sequence"/>
</dbReference>
<comment type="caution">
    <text evidence="1">The sequence shown here is derived from an EMBL/GenBank/DDBJ whole genome shotgun (WGS) entry which is preliminary data.</text>
</comment>
<dbReference type="RefSeq" id="WP_200175175.1">
    <property type="nucleotide sequence ID" value="NZ_BAABKQ010000001.1"/>
</dbReference>
<dbReference type="InterPro" id="IPR016155">
    <property type="entry name" value="Mopterin_synth/thiamin_S_b"/>
</dbReference>
<sequence length="89" mass="9117">MSAPTISIRYFAGAASAAGRDEESIASPSPTPSLDSVLEHLATVRPEVSEVLTRCSFLWGGVAVRDPSVPLPLAPEGGTLDVLPPFAGG</sequence>
<protein>
    <submittedName>
        <fullName evidence="1">MoaD/ThiS family protein</fullName>
    </submittedName>
</protein>
<accession>A0ABP9CIU8</accession>
<reference evidence="2" key="1">
    <citation type="journal article" date="2019" name="Int. J. Syst. Evol. Microbiol.">
        <title>The Global Catalogue of Microorganisms (GCM) 10K type strain sequencing project: providing services to taxonomists for standard genome sequencing and annotation.</title>
        <authorList>
            <consortium name="The Broad Institute Genomics Platform"/>
            <consortium name="The Broad Institute Genome Sequencing Center for Infectious Disease"/>
            <person name="Wu L."/>
            <person name="Ma J."/>
        </authorList>
    </citation>
    <scope>NUCLEOTIDE SEQUENCE [LARGE SCALE GENOMIC DNA]</scope>
    <source>
        <strain evidence="2">JCM 18542</strain>
    </source>
</reference>
<keyword evidence="2" id="KW-1185">Reference proteome</keyword>
<dbReference type="InterPro" id="IPR012675">
    <property type="entry name" value="Beta-grasp_dom_sf"/>
</dbReference>
<evidence type="ECO:0000313" key="1">
    <source>
        <dbReference type="EMBL" id="GAA4810426.1"/>
    </source>
</evidence>
<dbReference type="Gene3D" id="3.10.20.30">
    <property type="match status" value="1"/>
</dbReference>